<comment type="caution">
    <text evidence="3">The sequence shown here is derived from an EMBL/GenBank/DDBJ whole genome shotgun (WGS) entry which is preliminary data.</text>
</comment>
<dbReference type="SMART" id="SM00028">
    <property type="entry name" value="TPR"/>
    <property type="match status" value="3"/>
</dbReference>
<organism evidence="3 4">
    <name type="scientific">Chitinophaga japonensis</name>
    <name type="common">Flexibacter japonensis</name>
    <dbReference type="NCBI Taxonomy" id="104662"/>
    <lineage>
        <taxon>Bacteria</taxon>
        <taxon>Pseudomonadati</taxon>
        <taxon>Bacteroidota</taxon>
        <taxon>Chitinophagia</taxon>
        <taxon>Chitinophagales</taxon>
        <taxon>Chitinophagaceae</taxon>
        <taxon>Chitinophaga</taxon>
    </lineage>
</organism>
<evidence type="ECO:0000313" key="3">
    <source>
        <dbReference type="EMBL" id="TWI81014.1"/>
    </source>
</evidence>
<keyword evidence="1" id="KW-0802">TPR repeat</keyword>
<dbReference type="Proteomes" id="UP000316778">
    <property type="component" value="Unassembled WGS sequence"/>
</dbReference>
<evidence type="ECO:0000256" key="2">
    <source>
        <dbReference type="SAM" id="MobiDB-lite"/>
    </source>
</evidence>
<feature type="compositionally biased region" description="Polar residues" evidence="2">
    <location>
        <begin position="567"/>
        <end position="583"/>
    </location>
</feature>
<reference evidence="3 4" key="1">
    <citation type="journal article" date="2013" name="Stand. Genomic Sci.">
        <title>Genomic Encyclopedia of Type Strains, Phase I: The one thousand microbial genomes (KMG-I) project.</title>
        <authorList>
            <person name="Kyrpides N.C."/>
            <person name="Woyke T."/>
            <person name="Eisen J.A."/>
            <person name="Garrity G."/>
            <person name="Lilburn T.G."/>
            <person name="Beck B.J."/>
            <person name="Whitman W.B."/>
            <person name="Hugenholtz P."/>
            <person name="Klenk H.P."/>
        </authorList>
    </citation>
    <scope>NUCLEOTIDE SEQUENCE [LARGE SCALE GENOMIC DNA]</scope>
    <source>
        <strain evidence="3 4">DSM 13484</strain>
    </source>
</reference>
<accession>A0A562SJ63</accession>
<feature type="region of interest" description="Disordered" evidence="2">
    <location>
        <begin position="553"/>
        <end position="583"/>
    </location>
</feature>
<gene>
    <name evidence="3" type="ORF">LX66_5620</name>
</gene>
<dbReference type="Gene3D" id="1.25.40.10">
    <property type="entry name" value="Tetratricopeptide repeat domain"/>
    <property type="match status" value="2"/>
</dbReference>
<dbReference type="AlphaFoldDB" id="A0A562SJ63"/>
<evidence type="ECO:0000313" key="4">
    <source>
        <dbReference type="Proteomes" id="UP000316778"/>
    </source>
</evidence>
<dbReference type="SUPFAM" id="SSF81901">
    <property type="entry name" value="HCP-like"/>
    <property type="match status" value="1"/>
</dbReference>
<proteinExistence type="predicted"/>
<dbReference type="InterPro" id="IPR019734">
    <property type="entry name" value="TPR_rpt"/>
</dbReference>
<dbReference type="PROSITE" id="PS50005">
    <property type="entry name" value="TPR"/>
    <property type="match status" value="1"/>
</dbReference>
<dbReference type="EMBL" id="VLLG01000008">
    <property type="protein sequence ID" value="TWI81014.1"/>
    <property type="molecule type" value="Genomic_DNA"/>
</dbReference>
<dbReference type="InterPro" id="IPR011990">
    <property type="entry name" value="TPR-like_helical_dom_sf"/>
</dbReference>
<feature type="region of interest" description="Disordered" evidence="2">
    <location>
        <begin position="857"/>
        <end position="879"/>
    </location>
</feature>
<dbReference type="RefSeq" id="WP_145719635.1">
    <property type="nucleotide sequence ID" value="NZ_BAAAFY010000003.1"/>
</dbReference>
<protein>
    <submittedName>
        <fullName evidence="3">Tfp pilus assembly protein PilF</fullName>
    </submittedName>
</protein>
<feature type="compositionally biased region" description="Polar residues" evidence="2">
    <location>
        <begin position="858"/>
        <end position="871"/>
    </location>
</feature>
<dbReference type="Pfam" id="PF13174">
    <property type="entry name" value="TPR_6"/>
    <property type="match status" value="1"/>
</dbReference>
<sequence length="1016" mass="115506">MNRDRSLLYIIPRAVSFLLVVTCPIAVFAQSKAPVKTQTAQKVEDRRPPSEKLAEKRFTWNRKVMQNLVTRYNYYYNAKTKLDGVVKNIARQGLDNYNDLLPFYPYSLQDQGLNENELDSVILKASVAIQIHDPRGKWIDDCYLLIGRAYFYKSDWENARKTFQFMNRSFAPKKKEAYNTVVGSAENDHISIATKEKRKGVIGRLKHKSVRNDAFLWNARTLLEEKEYDEVQSLLNVLEADPNFPRRLKGDLAEVRAYSFYKQGMYAETMTPLRTAISASDNRESRARMSFILGQLYARQLQADSAMDMFREVIRQKPDPMMDFQARVQIARLNVQDGKPGSLESSMAALRKMAKKERYIPFRDAIYYTMADLVAAKDPDAAIKFLMQSLKQESNNPMQKTLSFKAVADIYYNQRQYRQAKDYYDSTATVMPQDFADAGVVNVRKAVLGDVATRVDAIEREDSLQHIAAMPETERQAFLEDMAANIRKAAEEKRKAAAEAAGDNRSYNDNNTLAMNGAFAQGGPNGGSGPADSQGDWYFYNAASKSSGYSEFKRRWGNRQPGDNWRRSQQSSVNFAGNQPEGQTTDSLMAAASAPGEAAGLPPDSVTAQSLATGLPLTPDKLEQSRNIQMDAWFELGKLYHDKLDATELAIEAYDTLLYRFPDHPRKPEVLYSLYVWHGSLKNHTAQANRYKDMVLSQYGNTNFANIIRFGALKDVDEEKKQQISTAYDSAYVAYRSGRYELALERKRQADSTFGFNYLQPKFDLLEAMVIIKTDTTDVLTDSLFLGKKAVEAVINKYPGNEDVRKQAEALLDALNRKKELVTYLAQLQLQKRDSGGTMVDEDIAIRYPWQTPRPNFDSVQLKRNNPTDPTVTADVKVAPPPLKPVKPLTPYKLSATNPHFVVLSFKRVSKVLLDEGLDKFTRYNAARHAADHIEVGSFVLSPTEVMLVFRLFPDENKALDYFDEIRVEAPANIIPRIRPTDYSMFVISRDNFILLNSTKDLQGYVEFFDKNYITQ</sequence>
<keyword evidence="4" id="KW-1185">Reference proteome</keyword>
<name>A0A562SJ63_CHIJA</name>
<evidence type="ECO:0000256" key="1">
    <source>
        <dbReference type="PROSITE-ProRule" id="PRU00339"/>
    </source>
</evidence>
<feature type="repeat" description="TPR" evidence="1">
    <location>
        <begin position="287"/>
        <end position="320"/>
    </location>
</feature>
<dbReference type="OrthoDB" id="1522549at2"/>